<dbReference type="AlphaFoldDB" id="A0A6N7EUN1"/>
<evidence type="ECO:0000259" key="1">
    <source>
        <dbReference type="Pfam" id="PF03886"/>
    </source>
</evidence>
<protein>
    <recommendedName>
        <fullName evidence="1">ABC-type transport auxiliary lipoprotein component domain-containing protein</fullName>
    </recommendedName>
</protein>
<name>A0A6N7EUN1_9GAMM</name>
<accession>A0A6N7EUN1</accession>
<dbReference type="Gene3D" id="3.40.50.10610">
    <property type="entry name" value="ABC-type transport auxiliary lipoprotein component"/>
    <property type="match status" value="1"/>
</dbReference>
<proteinExistence type="predicted"/>
<comment type="caution">
    <text evidence="2">The sequence shown here is derived from an EMBL/GenBank/DDBJ whole genome shotgun (WGS) entry which is preliminary data.</text>
</comment>
<evidence type="ECO:0000313" key="3">
    <source>
        <dbReference type="Proteomes" id="UP000471298"/>
    </source>
</evidence>
<feature type="domain" description="ABC-type transport auxiliary lipoprotein component" evidence="1">
    <location>
        <begin position="67"/>
        <end position="226"/>
    </location>
</feature>
<reference evidence="2 3" key="1">
    <citation type="submission" date="2019-10" db="EMBL/GenBank/DDBJ databases">
        <title>Cardiobacteriales fam. a chemoheterotrophic member of the order Cardiobacteriales, and proposal of Cardiobacteriales fam. nov.</title>
        <authorList>
            <person name="Wang C."/>
        </authorList>
    </citation>
    <scope>NUCLEOTIDE SEQUENCE [LARGE SCALE GENOMIC DNA]</scope>
    <source>
        <strain evidence="2 3">ML27</strain>
    </source>
</reference>
<dbReference type="Proteomes" id="UP000471298">
    <property type="component" value="Unassembled WGS sequence"/>
</dbReference>
<keyword evidence="3" id="KW-1185">Reference proteome</keyword>
<dbReference type="InParanoid" id="A0A6N7EUN1"/>
<dbReference type="InterPro" id="IPR005586">
    <property type="entry name" value="ABC_trans_aux"/>
</dbReference>
<dbReference type="Pfam" id="PF03886">
    <property type="entry name" value="ABC_trans_aux"/>
    <property type="match status" value="1"/>
</dbReference>
<dbReference type="SUPFAM" id="SSF159594">
    <property type="entry name" value="XCC0632-like"/>
    <property type="match status" value="1"/>
</dbReference>
<gene>
    <name evidence="2" type="ORF">GCU85_00540</name>
</gene>
<dbReference type="EMBL" id="WHNW01000001">
    <property type="protein sequence ID" value="MPV85220.1"/>
    <property type="molecule type" value="Genomic_DNA"/>
</dbReference>
<evidence type="ECO:0000313" key="2">
    <source>
        <dbReference type="EMBL" id="MPV85220.1"/>
    </source>
</evidence>
<sequence>MVTNKRSAHLQTHSNNMTHRVTTLMRASMQKSIIAKTHLLRLLRLISIAVSLVIAGCASAPPIQTYYVLSHSPTANISDISGQPDVSIRRVTLPNYLNQKGIVRMQQNGKVHLSLTDIWADRLSDAIPTILARNIEATKQSPVEVHPLPPGISVDTIVEVDIQQLISEASINNSNQLTLVAKYRLVKPKHLDSYNFSTHIPLSDTSTVALVDAHNQALEALALDIAKHL</sequence>
<organism evidence="2 3">
    <name type="scientific">Ostreibacterium oceani</name>
    <dbReference type="NCBI Taxonomy" id="2654998"/>
    <lineage>
        <taxon>Bacteria</taxon>
        <taxon>Pseudomonadati</taxon>
        <taxon>Pseudomonadota</taxon>
        <taxon>Gammaproteobacteria</taxon>
        <taxon>Cardiobacteriales</taxon>
        <taxon>Ostreibacteriaceae</taxon>
        <taxon>Ostreibacterium</taxon>
    </lineage>
</organism>